<evidence type="ECO:0000256" key="5">
    <source>
        <dbReference type="PROSITE-ProRule" id="PRU00552"/>
    </source>
</evidence>
<name>A0A9K3KV74_9STRA</name>
<feature type="region of interest" description="Disordered" evidence="6">
    <location>
        <begin position="719"/>
        <end position="794"/>
    </location>
</feature>
<feature type="compositionally biased region" description="Polar residues" evidence="6">
    <location>
        <begin position="55"/>
        <end position="68"/>
    </location>
</feature>
<dbReference type="AlphaFoldDB" id="A0A9K3KV74"/>
<evidence type="ECO:0000259" key="7">
    <source>
        <dbReference type="PROSITE" id="PS51192"/>
    </source>
</evidence>
<dbReference type="PROSITE" id="PS51194">
    <property type="entry name" value="HELICASE_CTER"/>
    <property type="match status" value="1"/>
</dbReference>
<evidence type="ECO:0000313" key="10">
    <source>
        <dbReference type="EMBL" id="KAG7350584.1"/>
    </source>
</evidence>
<evidence type="ECO:0000256" key="4">
    <source>
        <dbReference type="ARBA" id="ARBA00022840"/>
    </source>
</evidence>
<dbReference type="CDD" id="cd18787">
    <property type="entry name" value="SF2_C_DEAD"/>
    <property type="match status" value="1"/>
</dbReference>
<feature type="region of interest" description="Disordered" evidence="6">
    <location>
        <begin position="813"/>
        <end position="859"/>
    </location>
</feature>
<dbReference type="PANTHER" id="PTHR47959">
    <property type="entry name" value="ATP-DEPENDENT RNA HELICASE RHLE-RELATED"/>
    <property type="match status" value="1"/>
</dbReference>
<reference evidence="10" key="2">
    <citation type="submission" date="2021-04" db="EMBL/GenBank/DDBJ databases">
        <authorList>
            <person name="Podell S."/>
        </authorList>
    </citation>
    <scope>NUCLEOTIDE SEQUENCE</scope>
    <source>
        <strain evidence="10">Hildebrandi</strain>
    </source>
</reference>
<dbReference type="GO" id="GO:0005829">
    <property type="term" value="C:cytosol"/>
    <property type="evidence" value="ECO:0007669"/>
    <property type="project" value="TreeGrafter"/>
</dbReference>
<proteinExistence type="predicted"/>
<dbReference type="CDD" id="cd17947">
    <property type="entry name" value="DEADc_DDX27"/>
    <property type="match status" value="1"/>
</dbReference>
<sequence length="859" mass="95604">MDDLLPSLSSDDESNRGALEVANDDDNSSDEDDGGEVINVEFGGILGEDGGMPSSFDTRPQNGWSYQTALDRIERDSLGMQNEPPRMDLASIIAAKRRSLKKNDKDTNNETPSLVGDEKASGSEGDESGSDHEHATDESSDDERKEHGESDESNSDSESSSDDDEDDEVDDVKQDLEEDTLKTRIGDDEKQDEDDPSDSEEEDEEEQQEARKAAQFFDTVTAQQSSQEEIEVFTQLALSRPLLRGIAAMGFVKPTAIQSSVIPIALAGRDICASAVTGSGKTAAFLLPILERLLYRPPGRIRCLILTPTRELAAQCLGMISTLSQFTKISSALVVGGSKNMNAQMAELRARPQIVVATPGRLLDHVTNSAGVSLEDVEFLVLDEADRLLDLGFQDEVTELIKSCPKERQTLLFSATMNTKVDDLIDLSLKRPVRIRVSDKDAQSSSKDLEVAPRLEQEFVRVRSGNEGLSREAMLLALLTRTFTTQTIVFFDTKAKAHRMMILCGLCGIKCAELHGNLTQSQRLEALELFRQGQVDILLATDLAARGLDINRVETVLNFEMPNQISTYIHRIGRTARAGRGGKSCTLIGEGRRHLMKEIMKDASDRKNSSNEKETRANTAEKAIIRSRSIPPAVVAYFVKKIESLEEHVDEVLQAEAVARMDRLAEMEATKAQNIIEHSDEINARPQRQWFASEKQKKMSKEAAAEKAKLIAEKVGTGVHRMTRKKRRAREAKEMFESADDDDGKPVREKLPSIKKLAREYKRDASKKEKDNLQKSLYDEDVERASKKQKGALSFHSLGDSTLFGEEKITCASKQRAGDDQRVKSAYNFKEIDPTKDGLRKGKKKTHHKFKSKSKYKRR</sequence>
<feature type="compositionally biased region" description="Basic residues" evidence="6">
    <location>
        <begin position="721"/>
        <end position="730"/>
    </location>
</feature>
<dbReference type="InterPro" id="IPR001650">
    <property type="entry name" value="Helicase_C-like"/>
</dbReference>
<dbReference type="SMART" id="SM00487">
    <property type="entry name" value="DEXDc"/>
    <property type="match status" value="1"/>
</dbReference>
<feature type="domain" description="Helicase ATP-binding" evidence="7">
    <location>
        <begin position="262"/>
        <end position="435"/>
    </location>
</feature>
<evidence type="ECO:0000256" key="2">
    <source>
        <dbReference type="ARBA" id="ARBA00022801"/>
    </source>
</evidence>
<dbReference type="GO" id="GO:0005524">
    <property type="term" value="F:ATP binding"/>
    <property type="evidence" value="ECO:0007669"/>
    <property type="project" value="UniProtKB-KW"/>
</dbReference>
<evidence type="ECO:0000256" key="3">
    <source>
        <dbReference type="ARBA" id="ARBA00022806"/>
    </source>
</evidence>
<dbReference type="Proteomes" id="UP000693970">
    <property type="component" value="Unassembled WGS sequence"/>
</dbReference>
<keyword evidence="11" id="KW-1185">Reference proteome</keyword>
<evidence type="ECO:0000259" key="9">
    <source>
        <dbReference type="PROSITE" id="PS51195"/>
    </source>
</evidence>
<feature type="compositionally biased region" description="Basic and acidic residues" evidence="6">
    <location>
        <begin position="830"/>
        <end position="840"/>
    </location>
</feature>
<feature type="compositionally biased region" description="Acidic residues" evidence="6">
    <location>
        <begin position="22"/>
        <end position="35"/>
    </location>
</feature>
<dbReference type="GO" id="GO:0016787">
    <property type="term" value="F:hydrolase activity"/>
    <property type="evidence" value="ECO:0007669"/>
    <property type="project" value="UniProtKB-KW"/>
</dbReference>
<dbReference type="PROSITE" id="PS51195">
    <property type="entry name" value="Q_MOTIF"/>
    <property type="match status" value="1"/>
</dbReference>
<organism evidence="10 11">
    <name type="scientific">Nitzschia inconspicua</name>
    <dbReference type="NCBI Taxonomy" id="303405"/>
    <lineage>
        <taxon>Eukaryota</taxon>
        <taxon>Sar</taxon>
        <taxon>Stramenopiles</taxon>
        <taxon>Ochrophyta</taxon>
        <taxon>Bacillariophyta</taxon>
        <taxon>Bacillariophyceae</taxon>
        <taxon>Bacillariophycidae</taxon>
        <taxon>Bacillariales</taxon>
        <taxon>Bacillariaceae</taxon>
        <taxon>Nitzschia</taxon>
    </lineage>
</organism>
<feature type="compositionally biased region" description="Basic and acidic residues" evidence="6">
    <location>
        <begin position="171"/>
        <end position="188"/>
    </location>
</feature>
<feature type="short sequence motif" description="Q motif" evidence="5">
    <location>
        <begin position="231"/>
        <end position="259"/>
    </location>
</feature>
<dbReference type="InterPro" id="IPR050079">
    <property type="entry name" value="DEAD_box_RNA_helicase"/>
</dbReference>
<keyword evidence="3 10" id="KW-0347">Helicase</keyword>
<feature type="compositionally biased region" description="Basic and acidic residues" evidence="6">
    <location>
        <begin position="129"/>
        <end position="150"/>
    </location>
</feature>
<feature type="compositionally biased region" description="Basic and acidic residues" evidence="6">
    <location>
        <begin position="744"/>
        <end position="773"/>
    </location>
</feature>
<feature type="domain" description="DEAD-box RNA helicase Q" evidence="9">
    <location>
        <begin position="231"/>
        <end position="259"/>
    </location>
</feature>
<keyword evidence="1" id="KW-0547">Nucleotide-binding</keyword>
<feature type="compositionally biased region" description="Basic residues" evidence="6">
    <location>
        <begin position="841"/>
        <end position="859"/>
    </location>
</feature>
<dbReference type="SMART" id="SM00490">
    <property type="entry name" value="HELICc"/>
    <property type="match status" value="1"/>
</dbReference>
<feature type="domain" description="Helicase C-terminal" evidence="8">
    <location>
        <begin position="454"/>
        <end position="618"/>
    </location>
</feature>
<dbReference type="PANTHER" id="PTHR47959:SF1">
    <property type="entry name" value="ATP-DEPENDENT RNA HELICASE DBPA"/>
    <property type="match status" value="1"/>
</dbReference>
<reference evidence="10" key="1">
    <citation type="journal article" date="2021" name="Sci. Rep.">
        <title>Diploid genomic architecture of Nitzschia inconspicua, an elite biomass production diatom.</title>
        <authorList>
            <person name="Oliver A."/>
            <person name="Podell S."/>
            <person name="Pinowska A."/>
            <person name="Traller J.C."/>
            <person name="Smith S.R."/>
            <person name="McClure R."/>
            <person name="Beliaev A."/>
            <person name="Bohutskyi P."/>
            <person name="Hill E.A."/>
            <person name="Rabines A."/>
            <person name="Zheng H."/>
            <person name="Allen L.Z."/>
            <person name="Kuo A."/>
            <person name="Grigoriev I.V."/>
            <person name="Allen A.E."/>
            <person name="Hazlebeck D."/>
            <person name="Allen E.E."/>
        </authorList>
    </citation>
    <scope>NUCLEOTIDE SEQUENCE</scope>
    <source>
        <strain evidence="10">Hildebrandi</strain>
    </source>
</reference>
<keyword evidence="4" id="KW-0067">ATP-binding</keyword>
<dbReference type="PROSITE" id="PS51192">
    <property type="entry name" value="HELICASE_ATP_BIND_1"/>
    <property type="match status" value="1"/>
</dbReference>
<dbReference type="GO" id="GO:0003724">
    <property type="term" value="F:RNA helicase activity"/>
    <property type="evidence" value="ECO:0007669"/>
    <property type="project" value="InterPro"/>
</dbReference>
<accession>A0A9K3KV74</accession>
<dbReference type="InterPro" id="IPR011545">
    <property type="entry name" value="DEAD/DEAH_box_helicase_dom"/>
</dbReference>
<evidence type="ECO:0000256" key="6">
    <source>
        <dbReference type="SAM" id="MobiDB-lite"/>
    </source>
</evidence>
<dbReference type="InterPro" id="IPR000629">
    <property type="entry name" value="RNA-helicase_DEAD-box_CS"/>
</dbReference>
<feature type="compositionally biased region" description="Acidic residues" evidence="6">
    <location>
        <begin position="189"/>
        <end position="207"/>
    </location>
</feature>
<protein>
    <submittedName>
        <fullName evidence="10">DEAD/DEAH box helicase domain protein</fullName>
    </submittedName>
</protein>
<dbReference type="Pfam" id="PF00271">
    <property type="entry name" value="Helicase_C"/>
    <property type="match status" value="1"/>
</dbReference>
<feature type="region of interest" description="Disordered" evidence="6">
    <location>
        <begin position="1"/>
        <end position="212"/>
    </location>
</feature>
<feature type="compositionally biased region" description="Acidic residues" evidence="6">
    <location>
        <begin position="151"/>
        <end position="170"/>
    </location>
</feature>
<dbReference type="PROSITE" id="PS00039">
    <property type="entry name" value="DEAD_ATP_HELICASE"/>
    <property type="match status" value="1"/>
</dbReference>
<dbReference type="Pfam" id="PF00270">
    <property type="entry name" value="DEAD"/>
    <property type="match status" value="1"/>
</dbReference>
<dbReference type="GO" id="GO:0003676">
    <property type="term" value="F:nucleic acid binding"/>
    <property type="evidence" value="ECO:0007669"/>
    <property type="project" value="InterPro"/>
</dbReference>
<evidence type="ECO:0000256" key="1">
    <source>
        <dbReference type="ARBA" id="ARBA00022741"/>
    </source>
</evidence>
<keyword evidence="2" id="KW-0378">Hydrolase</keyword>
<dbReference type="OrthoDB" id="10259843at2759"/>
<evidence type="ECO:0000259" key="8">
    <source>
        <dbReference type="PROSITE" id="PS51194"/>
    </source>
</evidence>
<dbReference type="InterPro" id="IPR014001">
    <property type="entry name" value="Helicase_ATP-bd"/>
</dbReference>
<comment type="caution">
    <text evidence="10">The sequence shown here is derived from an EMBL/GenBank/DDBJ whole genome shotgun (WGS) entry which is preliminary data.</text>
</comment>
<gene>
    <name evidence="10" type="ORF">IV203_009944</name>
</gene>
<evidence type="ECO:0000313" key="11">
    <source>
        <dbReference type="Proteomes" id="UP000693970"/>
    </source>
</evidence>
<dbReference type="InterPro" id="IPR014014">
    <property type="entry name" value="RNA_helicase_DEAD_Q_motif"/>
</dbReference>
<dbReference type="EMBL" id="JAGRRH010000018">
    <property type="protein sequence ID" value="KAG7350584.1"/>
    <property type="molecule type" value="Genomic_DNA"/>
</dbReference>